<accession>A0A8H6ZGG2</accession>
<gene>
    <name evidence="1" type="ORF">MSAN_00105600</name>
</gene>
<evidence type="ECO:0000313" key="2">
    <source>
        <dbReference type="Proteomes" id="UP000623467"/>
    </source>
</evidence>
<proteinExistence type="predicted"/>
<name>A0A8H6ZGG2_9AGAR</name>
<protein>
    <submittedName>
        <fullName evidence="1">MYND-type domain-containing protein</fullName>
    </submittedName>
</protein>
<evidence type="ECO:0000313" key="1">
    <source>
        <dbReference type="EMBL" id="KAF7376879.1"/>
    </source>
</evidence>
<keyword evidence="2" id="KW-1185">Reference proteome</keyword>
<dbReference type="EMBL" id="JACAZH010000001">
    <property type="protein sequence ID" value="KAF7376879.1"/>
    <property type="molecule type" value="Genomic_DNA"/>
</dbReference>
<sequence>MATMALLEFPPPQDALRNPEKWNSDWEALLRRELAFPSLPRLLFQRKMMEITMIPMGLQATLASYPSWVSNTCATQRNITEEALRHFSRFDLETRWMDAGPDVRGKHILDAMVSLCSKARNLNEARSYCPELSLKRLRADGKVFLDLLKSVMLEDASFIPTEPKFVSYPGWDAWAADQDKLNDSELKKMSLAEILILRTKLISYVVQFALRSCFGLLPPSFMVQKEHKSGQKANAPTLPPVLTELLGGSEAAKPRFKDEKAAMKARHSQRPGQCCYLGCSKTEPPDGSVKFLRCKPCFDKMQRQVLTAQERARLQTGNFVTKLYYAVRP</sequence>
<reference evidence="1" key="1">
    <citation type="submission" date="2020-05" db="EMBL/GenBank/DDBJ databases">
        <title>Mycena genomes resolve the evolution of fungal bioluminescence.</title>
        <authorList>
            <person name="Tsai I.J."/>
        </authorList>
    </citation>
    <scope>NUCLEOTIDE SEQUENCE</scope>
    <source>
        <strain evidence="1">160909Yilan</strain>
    </source>
</reference>
<organism evidence="1 2">
    <name type="scientific">Mycena sanguinolenta</name>
    <dbReference type="NCBI Taxonomy" id="230812"/>
    <lineage>
        <taxon>Eukaryota</taxon>
        <taxon>Fungi</taxon>
        <taxon>Dikarya</taxon>
        <taxon>Basidiomycota</taxon>
        <taxon>Agaricomycotina</taxon>
        <taxon>Agaricomycetes</taxon>
        <taxon>Agaricomycetidae</taxon>
        <taxon>Agaricales</taxon>
        <taxon>Marasmiineae</taxon>
        <taxon>Mycenaceae</taxon>
        <taxon>Mycena</taxon>
    </lineage>
</organism>
<dbReference type="AlphaFoldDB" id="A0A8H6ZGG2"/>
<dbReference type="Proteomes" id="UP000623467">
    <property type="component" value="Unassembled WGS sequence"/>
</dbReference>
<dbReference type="OrthoDB" id="3020010at2759"/>
<comment type="caution">
    <text evidence="1">The sequence shown here is derived from an EMBL/GenBank/DDBJ whole genome shotgun (WGS) entry which is preliminary data.</text>
</comment>